<evidence type="ECO:0000313" key="15">
    <source>
        <dbReference type="EMBL" id="SET19876.1"/>
    </source>
</evidence>
<keyword evidence="5 11" id="KW-0547">Nucleotide-binding</keyword>
<accession>A0A1I0CJT4</accession>
<dbReference type="PANTHER" id="PTHR30195">
    <property type="entry name" value="TYPE I SITE-SPECIFIC DEOXYRIBONUCLEASE PROTEIN SUBUNIT M AND R"/>
    <property type="match status" value="1"/>
</dbReference>
<evidence type="ECO:0000313" key="17">
    <source>
        <dbReference type="Proteomes" id="UP000199519"/>
    </source>
</evidence>
<dbReference type="PROSITE" id="PS51192">
    <property type="entry name" value="HELICASE_ATP_BIND_1"/>
    <property type="match status" value="1"/>
</dbReference>
<keyword evidence="4" id="KW-0540">Nuclease</keyword>
<dbReference type="NCBIfam" id="TIGR00348">
    <property type="entry name" value="hsdR"/>
    <property type="match status" value="1"/>
</dbReference>
<dbReference type="GO" id="GO:0009307">
    <property type="term" value="P:DNA restriction-modification system"/>
    <property type="evidence" value="ECO:0007669"/>
    <property type="project" value="UniProtKB-KW"/>
</dbReference>
<dbReference type="CDD" id="cd18800">
    <property type="entry name" value="SF2_C_EcoR124I-like"/>
    <property type="match status" value="1"/>
</dbReference>
<dbReference type="Pfam" id="PF11867">
    <property type="entry name" value="T1RH-like_C"/>
    <property type="match status" value="1"/>
</dbReference>
<dbReference type="EC" id="3.1.21.3" evidence="11"/>
<keyword evidence="6 11" id="KW-0680">Restriction system</keyword>
<dbReference type="Proteomes" id="UP000199519">
    <property type="component" value="Unassembled WGS sequence"/>
</dbReference>
<dbReference type="InterPro" id="IPR051268">
    <property type="entry name" value="Type-I_R_enzyme_R_subunit"/>
</dbReference>
<evidence type="ECO:0000256" key="12">
    <source>
        <dbReference type="SAM" id="Coils"/>
    </source>
</evidence>
<dbReference type="GO" id="GO:0003677">
    <property type="term" value="F:DNA binding"/>
    <property type="evidence" value="ECO:0007669"/>
    <property type="project" value="UniProtKB-KW"/>
</dbReference>
<dbReference type="Gene3D" id="3.40.50.300">
    <property type="entry name" value="P-loop containing nucleotide triphosphate hydrolases"/>
    <property type="match status" value="2"/>
</dbReference>
<reference evidence="16 17" key="1">
    <citation type="submission" date="2016-10" db="EMBL/GenBank/DDBJ databases">
        <authorList>
            <person name="Varghese N."/>
            <person name="Submissions S."/>
        </authorList>
    </citation>
    <scope>NUCLEOTIDE SEQUENCE [LARGE SCALE GENOMIC DNA]</scope>
    <source>
        <strain evidence="14 17">WG2</strain>
        <strain evidence="15 16">WG5</strain>
    </source>
</reference>
<dbReference type="SUPFAM" id="SSF52540">
    <property type="entry name" value="P-loop containing nucleoside triphosphate hydrolases"/>
    <property type="match status" value="2"/>
</dbReference>
<evidence type="ECO:0000313" key="16">
    <source>
        <dbReference type="Proteomes" id="UP000198612"/>
    </source>
</evidence>
<feature type="coiled-coil region" evidence="12">
    <location>
        <begin position="903"/>
        <end position="940"/>
    </location>
</feature>
<evidence type="ECO:0000256" key="3">
    <source>
        <dbReference type="ARBA" id="ARBA00011296"/>
    </source>
</evidence>
<evidence type="ECO:0000256" key="6">
    <source>
        <dbReference type="ARBA" id="ARBA00022747"/>
    </source>
</evidence>
<dbReference type="EMBL" id="FOHG01000038">
    <property type="protein sequence ID" value="SET19876.1"/>
    <property type="molecule type" value="Genomic_DNA"/>
</dbReference>
<dbReference type="Pfam" id="PF22679">
    <property type="entry name" value="T1R_D3-like"/>
    <property type="match status" value="1"/>
</dbReference>
<keyword evidence="12" id="KW-0175">Coiled coil</keyword>
<organism evidence="15 16">
    <name type="scientific">Halanaerobium congolense</name>
    <dbReference type="NCBI Taxonomy" id="54121"/>
    <lineage>
        <taxon>Bacteria</taxon>
        <taxon>Bacillati</taxon>
        <taxon>Bacillota</taxon>
        <taxon>Clostridia</taxon>
        <taxon>Halanaerobiales</taxon>
        <taxon>Halanaerobiaceae</taxon>
        <taxon>Halanaerobium</taxon>
    </lineage>
</organism>
<dbReference type="GO" id="GO:0005524">
    <property type="term" value="F:ATP binding"/>
    <property type="evidence" value="ECO:0007669"/>
    <property type="project" value="UniProtKB-KW"/>
</dbReference>
<sequence length="1033" mass="118401">MSKFDEDQLEQAGINWFKELDYTYMNGYEISPGGRYEERESHKEVVLKERLRNALYSINSDIPNKAIENAIRKILIPQEPSLLENNRNFHKMITDGIDVEYEREDGSTKYDKVWIFDKENIKNNDWLVVNQFTVQEGKKTRRPDLIVFINGLPLVVIELKSAVSENATINTAYTKLQNYKNDIPSLFTYNEILIISDGHNARAGTLTSNIERFMTWRTIDGEEIASKSIPELEVLIKGIFEKEKFLELFHDFILFQDDGLNITKIFAAYHQYHAVRKAINSTEHAMGEEGDRRIGVVWHTQGSGKSLSMVFYSGKLVLGLDNPTIVVITDRNDLDDQLFQTFSKSSQLLRQKPKQADSRDHLKDLLSVESGGIVFTTIQKFKEGNSALTDRENVIVIVDEAHRSQYGFDPNIKQIDDKAETKYGYAKYMRDALPNASYIGFTGTPIELDGRNTPAVFGGYIDIYDMTRAVEDEMTVKIFYESKIVQVDLPEDKKRELDEEIENITDGLTEETKDKYLSKNTTLEAVVGAEGRLETVAEEIIGHFKQRQEAILGKGMIVTISRAVAVNLYDKITDIKPEWHSKDDDKGKIKAVMSGNTDDAEEWQQHIRPKHERKVIEKRLKDPDDELKLVIVCDMWLTGFDVPPLHTMYIDKPLKGHTLMQTIARVNRVYRDKPGGLIVDFIGIADALKKALTAYTESDRKQTAIDTEEIVKELLKEYEIIKDIFYKFDYKRFFKAKPEDKMRVITEAMEYILSLDEEPAGTGEERFIRHVNRLSKAYALCSTREEALEISEDVAFFKAVKTAIKKHFSDGKNSNPQKVEGAINQMVSKAVASDGVIDIFEGTNIDPDMSILSDEFLEEVKHLQQKNIAARTLEQILKTKVNKMAKQNLVKSRKFSEMLNETINKYRNRAVETRQVIEELIKLAKEMNKAQEEENELGLNSDEVAFYDALGVNDAAVKVMGDETLKKIASELTDTIRNSTTIDWSSREDIKAEIRVQVKRLLRKYDYPPDKREDAIDTVMEQAELMCDNQGEF</sequence>
<dbReference type="AlphaFoldDB" id="A0A1I0CJT4"/>
<dbReference type="EMBL" id="FNBJ01000038">
    <property type="protein sequence ID" value="SDG01910.1"/>
    <property type="molecule type" value="Genomic_DNA"/>
</dbReference>
<comment type="catalytic activity">
    <reaction evidence="1 11">
        <text>Endonucleolytic cleavage of DNA to give random double-stranded fragments with terminal 5'-phosphates, ATP is simultaneously hydrolyzed.</text>
        <dbReference type="EC" id="3.1.21.3"/>
    </reaction>
</comment>
<feature type="domain" description="Helicase ATP-binding" evidence="13">
    <location>
        <begin position="286"/>
        <end position="447"/>
    </location>
</feature>
<dbReference type="InterPro" id="IPR027417">
    <property type="entry name" value="P-loop_NTPase"/>
</dbReference>
<evidence type="ECO:0000256" key="10">
    <source>
        <dbReference type="ARBA" id="ARBA00023125"/>
    </source>
</evidence>
<evidence type="ECO:0000256" key="1">
    <source>
        <dbReference type="ARBA" id="ARBA00000851"/>
    </source>
</evidence>
<gene>
    <name evidence="14" type="ORF">SAMN04488598_13817</name>
    <name evidence="15" type="ORF">SAMN04515652_13817</name>
</gene>
<dbReference type="InterPro" id="IPR021810">
    <property type="entry name" value="T1RH-like_C"/>
</dbReference>
<dbReference type="Proteomes" id="UP000198612">
    <property type="component" value="Unassembled WGS sequence"/>
</dbReference>
<dbReference type="Gene3D" id="3.90.1570.50">
    <property type="match status" value="1"/>
</dbReference>
<dbReference type="SMART" id="SM00487">
    <property type="entry name" value="DEXDc"/>
    <property type="match status" value="1"/>
</dbReference>
<keyword evidence="10 11" id="KW-0238">DNA-binding</keyword>
<evidence type="ECO:0000256" key="11">
    <source>
        <dbReference type="RuleBase" id="RU364115"/>
    </source>
</evidence>
<dbReference type="CDD" id="cd22332">
    <property type="entry name" value="HsdR_N"/>
    <property type="match status" value="1"/>
</dbReference>
<keyword evidence="7" id="KW-0255">Endonuclease</keyword>
<evidence type="ECO:0000256" key="5">
    <source>
        <dbReference type="ARBA" id="ARBA00022741"/>
    </source>
</evidence>
<comment type="similarity">
    <text evidence="2 11">Belongs to the HsdR family.</text>
</comment>
<evidence type="ECO:0000256" key="9">
    <source>
        <dbReference type="ARBA" id="ARBA00022840"/>
    </source>
</evidence>
<evidence type="ECO:0000256" key="2">
    <source>
        <dbReference type="ARBA" id="ARBA00008598"/>
    </source>
</evidence>
<keyword evidence="17" id="KW-1185">Reference proteome</keyword>
<comment type="function">
    <text evidence="11">Subunit R is required for both nuclease and ATPase activities, but not for modification.</text>
</comment>
<dbReference type="InterPro" id="IPR007409">
    <property type="entry name" value="Restrct_endonuc_type1_HsdR_N"/>
</dbReference>
<protein>
    <recommendedName>
        <fullName evidence="11">Type I restriction enzyme endonuclease subunit</fullName>
        <shortName evidence="11">R protein</shortName>
        <ecNumber evidence="11">3.1.21.3</ecNumber>
    </recommendedName>
    <alternativeName>
        <fullName evidence="11">Type-1 restriction enzyme R protein</fullName>
    </alternativeName>
</protein>
<dbReference type="PANTHER" id="PTHR30195:SF15">
    <property type="entry name" value="TYPE I RESTRICTION ENZYME HINDI ENDONUCLEASE SUBUNIT"/>
    <property type="match status" value="1"/>
</dbReference>
<evidence type="ECO:0000256" key="7">
    <source>
        <dbReference type="ARBA" id="ARBA00022759"/>
    </source>
</evidence>
<dbReference type="InterPro" id="IPR040980">
    <property type="entry name" value="SWI2_SNF2"/>
</dbReference>
<dbReference type="Pfam" id="PF18766">
    <property type="entry name" value="SWI2_SNF2"/>
    <property type="match status" value="1"/>
</dbReference>
<evidence type="ECO:0000256" key="8">
    <source>
        <dbReference type="ARBA" id="ARBA00022801"/>
    </source>
</evidence>
<keyword evidence="9 11" id="KW-0067">ATP-binding</keyword>
<evidence type="ECO:0000256" key="4">
    <source>
        <dbReference type="ARBA" id="ARBA00022722"/>
    </source>
</evidence>
<dbReference type="GO" id="GO:0009035">
    <property type="term" value="F:type I site-specific deoxyribonuclease activity"/>
    <property type="evidence" value="ECO:0007669"/>
    <property type="project" value="UniProtKB-EC"/>
</dbReference>
<proteinExistence type="inferred from homology"/>
<dbReference type="CDD" id="cd18030">
    <property type="entry name" value="DEXHc_RE_I_HsdR"/>
    <property type="match status" value="1"/>
</dbReference>
<name>A0A1I0CJT4_9FIRM</name>
<dbReference type="InterPro" id="IPR055180">
    <property type="entry name" value="HsdR_RecA-like_helicase_dom_2"/>
</dbReference>
<evidence type="ECO:0000259" key="13">
    <source>
        <dbReference type="PROSITE" id="PS51192"/>
    </source>
</evidence>
<keyword evidence="8 11" id="KW-0378">Hydrolase</keyword>
<dbReference type="Pfam" id="PF04313">
    <property type="entry name" value="HSDR_N"/>
    <property type="match status" value="1"/>
</dbReference>
<dbReference type="RefSeq" id="WP_089720809.1">
    <property type="nucleotide sequence ID" value="NZ_FNBJ01000038.1"/>
</dbReference>
<evidence type="ECO:0000313" key="14">
    <source>
        <dbReference type="EMBL" id="SDG01910.1"/>
    </source>
</evidence>
<comment type="subunit">
    <text evidence="3 11">The type I restriction/modification system is composed of three polypeptides R, M and S.</text>
</comment>
<dbReference type="InterPro" id="IPR004473">
    <property type="entry name" value="Restrct_endonuc_typeI_HsdR"/>
</dbReference>
<dbReference type="InterPro" id="IPR014001">
    <property type="entry name" value="Helicase_ATP-bd"/>
</dbReference>